<dbReference type="Pfam" id="PF07728">
    <property type="entry name" value="AAA_5"/>
    <property type="match status" value="1"/>
</dbReference>
<dbReference type="REBASE" id="149789">
    <property type="entry name" value="Bmy815McrBCP"/>
</dbReference>
<protein>
    <recommendedName>
        <fullName evidence="1">ATPase dynein-related AAA domain-containing protein</fullName>
    </recommendedName>
</protein>
<proteinExistence type="predicted"/>
<gene>
    <name evidence="2" type="ORF">AWW70_19190</name>
</gene>
<evidence type="ECO:0000259" key="1">
    <source>
        <dbReference type="Pfam" id="PF07728"/>
    </source>
</evidence>
<evidence type="ECO:0000313" key="3">
    <source>
        <dbReference type="Proteomes" id="UP000065797"/>
    </source>
</evidence>
<dbReference type="PANTHER" id="PTHR37291">
    <property type="entry name" value="5-METHYLCYTOSINE-SPECIFIC RESTRICTION ENZYME B"/>
    <property type="match status" value="1"/>
</dbReference>
<organism evidence="2 3">
    <name type="scientific">Bacillus mycoides</name>
    <dbReference type="NCBI Taxonomy" id="1405"/>
    <lineage>
        <taxon>Bacteria</taxon>
        <taxon>Bacillati</taxon>
        <taxon>Bacillota</taxon>
        <taxon>Bacilli</taxon>
        <taxon>Bacillales</taxon>
        <taxon>Bacillaceae</taxon>
        <taxon>Bacillus</taxon>
        <taxon>Bacillus cereus group</taxon>
    </lineage>
</organism>
<dbReference type="Gene3D" id="3.40.50.300">
    <property type="entry name" value="P-loop containing nucleotide triphosphate hydrolases"/>
    <property type="match status" value="1"/>
</dbReference>
<dbReference type="GO" id="GO:0016887">
    <property type="term" value="F:ATP hydrolysis activity"/>
    <property type="evidence" value="ECO:0007669"/>
    <property type="project" value="InterPro"/>
</dbReference>
<sequence length="881" mass="101077">MGIYRVPDSVWLATAIMAYETFHKSINPTSEMMYFEQGDIQRKAQGLCKQNVDNARISQWCTADHANSTYNYLCSGDSSKRRLSFQDEFDGNKEAPDLKLDNVVDTRLGPKVIKEIIEFINKEYTLLFANNTFQTGDIKCLSILDYLDEYGEQHYESPEKADRYKKPQLLEIKTAGGAAVKELDKMAELCERKFELQKHGSSKWLNGGNNKVRKYLWRQLKLKGYEDCPTSISLFAEIVEGKARFKFSVELHEAQSKKEDYIKHHRILDKDILDPSENLIYILSGNSSEDEMKDLNLSTKEVKKYVDNGTYRKIQIARIITRDDIDTELHDNNGIIHAMLTAVNALMPYYGLVLGKNINKRSIKYPLNRGKDGMSSVDGKGKFKVLEGNKNIILYGPPGTGKTYNTIIYAVAIVEGKSFDDISSEQYSSVFERYKEYKNQGKVAFTTFHQSYGYEEFIEGIKPQLAASDDETTENLEYKIESGTFKKFCERAKRIKVQAASLGINSNPTIWKVSLKGSGNNEVKDDCFKKNRIRIGWANRDRVLTDESIFQSNKEKGILMYFQDEMKVGDIVLTLLDQEHIDGIGIITGDAEWLDDGDHYPRSRSVQWIATGIKENIINVNQGTKLTSSTVYRLDKIDQTAIHKMIEKYSINKDVVIEENKSNYVFIIDEINRGNISKIFGELITLIESTKRLGEKEEITAKLPYSGTEFGVPNNVFILGTMNTADRSIALMDTALRRRFKFMEMMPKVEVLTGIKVGGIDIARMLKAINARIEFLYDREHTVGHAYFTSLAKEPTLEKLADIFQNSILPLMQEYFYEDYSKIQLIFGDNEKDDNVKFIKDESFKITDIFKGNPDVDLPEKRYIIQKEAFYKEKSYIQIYE</sequence>
<accession>A0A120EEE2</accession>
<reference evidence="2 3" key="1">
    <citation type="submission" date="2016-01" db="EMBL/GenBank/DDBJ databases">
        <authorList>
            <person name="McClelland M."/>
            <person name="Jain A."/>
            <person name="Saraogi P."/>
            <person name="Mendelson R."/>
            <person name="Westerman R."/>
            <person name="SanMiguel P."/>
            <person name="Csonka L."/>
        </authorList>
    </citation>
    <scope>NUCLEOTIDE SEQUENCE [LARGE SCALE GENOMIC DNA]</scope>
    <source>
        <strain evidence="2 3">PE8-15</strain>
    </source>
</reference>
<dbReference type="GO" id="GO:0005524">
    <property type="term" value="F:ATP binding"/>
    <property type="evidence" value="ECO:0007669"/>
    <property type="project" value="InterPro"/>
</dbReference>
<evidence type="ECO:0000313" key="2">
    <source>
        <dbReference type="EMBL" id="KWU58961.1"/>
    </source>
</evidence>
<dbReference type="EMBL" id="LRPH01000070">
    <property type="protein sequence ID" value="KWU58961.1"/>
    <property type="molecule type" value="Genomic_DNA"/>
</dbReference>
<dbReference type="InterPro" id="IPR052934">
    <property type="entry name" value="Methyl-DNA_Rec/Restrict_Enz"/>
</dbReference>
<name>A0A120EEE2_BACMY</name>
<dbReference type="AlphaFoldDB" id="A0A120EEE2"/>
<dbReference type="PANTHER" id="PTHR37291:SF1">
    <property type="entry name" value="TYPE IV METHYL-DIRECTED RESTRICTION ENZYME ECOKMCRB SUBUNIT"/>
    <property type="match status" value="1"/>
</dbReference>
<feature type="domain" description="ATPase dynein-related AAA" evidence="1">
    <location>
        <begin position="648"/>
        <end position="740"/>
    </location>
</feature>
<dbReference type="Proteomes" id="UP000065797">
    <property type="component" value="Unassembled WGS sequence"/>
</dbReference>
<dbReference type="SUPFAM" id="SSF52540">
    <property type="entry name" value="P-loop containing nucleoside triphosphate hydrolases"/>
    <property type="match status" value="1"/>
</dbReference>
<dbReference type="InterPro" id="IPR027417">
    <property type="entry name" value="P-loop_NTPase"/>
</dbReference>
<dbReference type="InterPro" id="IPR011704">
    <property type="entry name" value="ATPase_dyneun-rel_AAA"/>
</dbReference>
<comment type="caution">
    <text evidence="2">The sequence shown here is derived from an EMBL/GenBank/DDBJ whole genome shotgun (WGS) entry which is preliminary data.</text>
</comment>
<dbReference type="RefSeq" id="WP_060750986.1">
    <property type="nucleotide sequence ID" value="NZ_LRPH01000070.1"/>
</dbReference>